<dbReference type="AlphaFoldDB" id="A0A2X0MG00"/>
<keyword evidence="2" id="KW-1185">Reference proteome</keyword>
<dbReference type="Proteomes" id="UP000249464">
    <property type="component" value="Unassembled WGS sequence"/>
</dbReference>
<proteinExistence type="predicted"/>
<gene>
    <name evidence="1" type="primary">BQ5605_C035g11419</name>
    <name evidence="1" type="ORF">BQ5605_C035G11419</name>
</gene>
<evidence type="ECO:0000313" key="2">
    <source>
        <dbReference type="Proteomes" id="UP000249464"/>
    </source>
</evidence>
<reference evidence="1 2" key="1">
    <citation type="submission" date="2016-11" db="EMBL/GenBank/DDBJ databases">
        <authorList>
            <person name="Jaros S."/>
            <person name="Januszkiewicz K."/>
            <person name="Wedrychowicz H."/>
        </authorList>
    </citation>
    <scope>NUCLEOTIDE SEQUENCE [LARGE SCALE GENOMIC DNA]</scope>
</reference>
<name>A0A2X0MG00_9BASI</name>
<evidence type="ECO:0000313" key="1">
    <source>
        <dbReference type="EMBL" id="SGY97695.1"/>
    </source>
</evidence>
<dbReference type="EMBL" id="FQNC01000064">
    <property type="protein sequence ID" value="SGY97695.1"/>
    <property type="molecule type" value="Genomic_DNA"/>
</dbReference>
<accession>A0A2X0MG00</accession>
<protein>
    <submittedName>
        <fullName evidence="1">BQ5605_C035g11419 protein</fullName>
    </submittedName>
</protein>
<sequence>MRPWSTSNQHACTLKGGGTLSKVDGSALPHPTCSILIHMMRLRHNF</sequence>
<organism evidence="1 2">
    <name type="scientific">Microbotryum silenes-dioicae</name>
    <dbReference type="NCBI Taxonomy" id="796604"/>
    <lineage>
        <taxon>Eukaryota</taxon>
        <taxon>Fungi</taxon>
        <taxon>Dikarya</taxon>
        <taxon>Basidiomycota</taxon>
        <taxon>Pucciniomycotina</taxon>
        <taxon>Microbotryomycetes</taxon>
        <taxon>Microbotryales</taxon>
        <taxon>Microbotryaceae</taxon>
        <taxon>Microbotryum</taxon>
    </lineage>
</organism>